<proteinExistence type="predicted"/>
<keyword evidence="3" id="KW-1185">Reference proteome</keyword>
<dbReference type="Proteomes" id="UP000241769">
    <property type="component" value="Unassembled WGS sequence"/>
</dbReference>
<comment type="caution">
    <text evidence="2">The sequence shown here is derived from an EMBL/GenBank/DDBJ whole genome shotgun (WGS) entry which is preliminary data.</text>
</comment>
<feature type="non-terminal residue" evidence="2">
    <location>
        <position position="1"/>
    </location>
</feature>
<keyword evidence="1" id="KW-0812">Transmembrane</keyword>
<dbReference type="InParanoid" id="A0A2P6MQB1"/>
<feature type="transmembrane region" description="Helical" evidence="1">
    <location>
        <begin position="6"/>
        <end position="23"/>
    </location>
</feature>
<gene>
    <name evidence="2" type="ORF">PROFUN_16541</name>
</gene>
<keyword evidence="1" id="KW-0472">Membrane</keyword>
<evidence type="ECO:0000313" key="3">
    <source>
        <dbReference type="Proteomes" id="UP000241769"/>
    </source>
</evidence>
<protein>
    <submittedName>
        <fullName evidence="2">Uncharacterized protein</fullName>
    </submittedName>
</protein>
<sequence>SPDALALLWLSQSLLIIYKYLYYRDTTLKAHPHAPISHATVWQGYYHLRCSVFHPVCIKHALGTQKLINVLQRIYKLITGSKHPAMLIAHHIHTYLNRSLYKSCSRLNIRPSLNTGCYACSPRKFSVSLSLLEAKSPEEGVQKDANPSLGIETLEGRVLKLTTQLNKVQEENYRLHIRRERAEVRTMRLLMYMFAILLVIDILLVQMIARRKTEEEE</sequence>
<organism evidence="2 3">
    <name type="scientific">Planoprotostelium fungivorum</name>
    <dbReference type="NCBI Taxonomy" id="1890364"/>
    <lineage>
        <taxon>Eukaryota</taxon>
        <taxon>Amoebozoa</taxon>
        <taxon>Evosea</taxon>
        <taxon>Variosea</taxon>
        <taxon>Cavosteliida</taxon>
        <taxon>Cavosteliaceae</taxon>
        <taxon>Planoprotostelium</taxon>
    </lineage>
</organism>
<reference evidence="2 3" key="1">
    <citation type="journal article" date="2018" name="Genome Biol. Evol.">
        <title>Multiple Roots of Fruiting Body Formation in Amoebozoa.</title>
        <authorList>
            <person name="Hillmann F."/>
            <person name="Forbes G."/>
            <person name="Novohradska S."/>
            <person name="Ferling I."/>
            <person name="Riege K."/>
            <person name="Groth M."/>
            <person name="Westermann M."/>
            <person name="Marz M."/>
            <person name="Spaller T."/>
            <person name="Winckler T."/>
            <person name="Schaap P."/>
            <person name="Glockner G."/>
        </authorList>
    </citation>
    <scope>NUCLEOTIDE SEQUENCE [LARGE SCALE GENOMIC DNA]</scope>
    <source>
        <strain evidence="2 3">Jena</strain>
    </source>
</reference>
<evidence type="ECO:0000313" key="2">
    <source>
        <dbReference type="EMBL" id="PRP73887.1"/>
    </source>
</evidence>
<keyword evidence="1" id="KW-1133">Transmembrane helix</keyword>
<evidence type="ECO:0000256" key="1">
    <source>
        <dbReference type="SAM" id="Phobius"/>
    </source>
</evidence>
<feature type="transmembrane region" description="Helical" evidence="1">
    <location>
        <begin position="189"/>
        <end position="209"/>
    </location>
</feature>
<dbReference type="EMBL" id="MDYQ01000530">
    <property type="protein sequence ID" value="PRP73887.1"/>
    <property type="molecule type" value="Genomic_DNA"/>
</dbReference>
<name>A0A2P6MQB1_9EUKA</name>
<dbReference type="AlphaFoldDB" id="A0A2P6MQB1"/>
<accession>A0A2P6MQB1</accession>